<feature type="compositionally biased region" description="Basic and acidic residues" evidence="1">
    <location>
        <begin position="489"/>
        <end position="501"/>
    </location>
</feature>
<evidence type="ECO:0000313" key="3">
    <source>
        <dbReference type="EMBL" id="MFC4827301.1"/>
    </source>
</evidence>
<proteinExistence type="predicted"/>
<sequence>MTDQTDSELDLRARIAALEAENAILREAKTTDAAAAGTATSVAVRPKRHRGRTVAAVALVLVGLLLAPVALISAWARLQLVDTDRFVATFAPLAEDSDVQAFISDQVTAAIEEKVDIPGLTKDVFDGIRSLDLPPRAEDALGLLEAPAAQGLQTLVAGVVDRIVTSDAFADIWTAALRASHKQFTAALQGDPDAMLAIGSNGTLSLQLGPIIEEVKQRLEDQGIGFASAIPVIERSVVIAKADSLTLVQTVYTLAVAVGTWLPFIVLLLLAAGVLVAKRRSAALVWTAGGLALTMILTLAGFGTGKLFFVGSVSPSIMPAATAESIYGGLTELMVSTIAAFIVLSISVALIAWLSGPWRPARTVRGLADSGFGAVRRAAEGHGITTGRFGEGLHRYRVAVYAAIAVIAALVLLASRPLQVSTVAWTVVLALLAVLVVELLRRPGAAVPPEAAEAVGPDVEPDLGPDVAAASAAPATAAAGGATPAEIDEALHRTDTARPAG</sequence>
<reference evidence="4" key="1">
    <citation type="journal article" date="2019" name="Int. J. Syst. Evol. Microbiol.">
        <title>The Global Catalogue of Microorganisms (GCM) 10K type strain sequencing project: providing services to taxonomists for standard genome sequencing and annotation.</title>
        <authorList>
            <consortium name="The Broad Institute Genomics Platform"/>
            <consortium name="The Broad Institute Genome Sequencing Center for Infectious Disease"/>
            <person name="Wu L."/>
            <person name="Ma J."/>
        </authorList>
    </citation>
    <scope>NUCLEOTIDE SEQUENCE [LARGE SCALE GENOMIC DNA]</scope>
    <source>
        <strain evidence="4">CGMCC 1.12192</strain>
    </source>
</reference>
<feature type="region of interest" description="Disordered" evidence="1">
    <location>
        <begin position="450"/>
        <end position="501"/>
    </location>
</feature>
<keyword evidence="4" id="KW-1185">Reference proteome</keyword>
<dbReference type="EMBL" id="JBHSJC010000001">
    <property type="protein sequence ID" value="MFC4827301.1"/>
    <property type="molecule type" value="Genomic_DNA"/>
</dbReference>
<keyword evidence="2" id="KW-0472">Membrane</keyword>
<accession>A0ABV9R1F4</accession>
<feature type="transmembrane region" description="Helical" evidence="2">
    <location>
        <begin position="333"/>
        <end position="355"/>
    </location>
</feature>
<evidence type="ECO:0000256" key="1">
    <source>
        <dbReference type="SAM" id="MobiDB-lite"/>
    </source>
</evidence>
<evidence type="ECO:0000313" key="4">
    <source>
        <dbReference type="Proteomes" id="UP001595960"/>
    </source>
</evidence>
<feature type="transmembrane region" description="Helical" evidence="2">
    <location>
        <begin position="283"/>
        <end position="302"/>
    </location>
</feature>
<feature type="compositionally biased region" description="Low complexity" evidence="1">
    <location>
        <begin position="468"/>
        <end position="485"/>
    </location>
</feature>
<dbReference type="RefSeq" id="WP_204395396.1">
    <property type="nucleotide sequence ID" value="NZ_JAFBBW010000001.1"/>
</dbReference>
<keyword evidence="2" id="KW-1133">Transmembrane helix</keyword>
<organism evidence="3 4">
    <name type="scientific">Agromyces aurantiacus</name>
    <dbReference type="NCBI Taxonomy" id="165814"/>
    <lineage>
        <taxon>Bacteria</taxon>
        <taxon>Bacillati</taxon>
        <taxon>Actinomycetota</taxon>
        <taxon>Actinomycetes</taxon>
        <taxon>Micrococcales</taxon>
        <taxon>Microbacteriaceae</taxon>
        <taxon>Agromyces</taxon>
    </lineage>
</organism>
<evidence type="ECO:0008006" key="5">
    <source>
        <dbReference type="Google" id="ProtNLM"/>
    </source>
</evidence>
<dbReference type="Proteomes" id="UP001595960">
    <property type="component" value="Unassembled WGS sequence"/>
</dbReference>
<protein>
    <recommendedName>
        <fullName evidence="5">Integral membrane protein</fullName>
    </recommendedName>
</protein>
<feature type="transmembrane region" description="Helical" evidence="2">
    <location>
        <begin position="251"/>
        <end position="276"/>
    </location>
</feature>
<feature type="transmembrane region" description="Helical" evidence="2">
    <location>
        <begin position="398"/>
        <end position="416"/>
    </location>
</feature>
<name>A0ABV9R1F4_9MICO</name>
<feature type="transmembrane region" description="Helical" evidence="2">
    <location>
        <begin position="422"/>
        <end position="440"/>
    </location>
</feature>
<comment type="caution">
    <text evidence="3">The sequence shown here is derived from an EMBL/GenBank/DDBJ whole genome shotgun (WGS) entry which is preliminary data.</text>
</comment>
<evidence type="ECO:0000256" key="2">
    <source>
        <dbReference type="SAM" id="Phobius"/>
    </source>
</evidence>
<feature type="transmembrane region" description="Helical" evidence="2">
    <location>
        <begin position="54"/>
        <end position="76"/>
    </location>
</feature>
<keyword evidence="2" id="KW-0812">Transmembrane</keyword>
<gene>
    <name evidence="3" type="ORF">ACFPER_00760</name>
</gene>